<dbReference type="Proteomes" id="UP000010074">
    <property type="component" value="Chromosome"/>
</dbReference>
<name>K7ZFD0_BDEBC</name>
<dbReference type="EMBL" id="CP002930">
    <property type="protein sequence ID" value="AFY01407.1"/>
    <property type="molecule type" value="Genomic_DNA"/>
</dbReference>
<dbReference type="Gene3D" id="3.20.10.10">
    <property type="entry name" value="D-amino Acid Aminotransferase, subunit A, domain 2"/>
    <property type="match status" value="1"/>
</dbReference>
<dbReference type="OrthoDB" id="9805628at2"/>
<protein>
    <submittedName>
        <fullName evidence="4">Branched-chain amino acid aminotransferase</fullName>
    </submittedName>
</protein>
<dbReference type="GO" id="GO:0008652">
    <property type="term" value="P:amino acid biosynthetic process"/>
    <property type="evidence" value="ECO:0007669"/>
    <property type="project" value="UniProtKB-ARBA"/>
</dbReference>
<keyword evidence="4" id="KW-0032">Aminotransferase</keyword>
<evidence type="ECO:0000313" key="5">
    <source>
        <dbReference type="Proteomes" id="UP000010074"/>
    </source>
</evidence>
<dbReference type="InterPro" id="IPR043132">
    <property type="entry name" value="BCAT-like_C"/>
</dbReference>
<dbReference type="GO" id="GO:0008483">
    <property type="term" value="F:transaminase activity"/>
    <property type="evidence" value="ECO:0007669"/>
    <property type="project" value="UniProtKB-KW"/>
</dbReference>
<dbReference type="PANTHER" id="PTHR42743:SF22">
    <property type="entry name" value="D-AMINO-ACID TRANSAMINASE, CHLOROPLASTIC"/>
    <property type="match status" value="1"/>
</dbReference>
<organism evidence="4 5">
    <name type="scientific">Bdellovibrio bacteriovorus str. Tiberius</name>
    <dbReference type="NCBI Taxonomy" id="1069642"/>
    <lineage>
        <taxon>Bacteria</taxon>
        <taxon>Pseudomonadati</taxon>
        <taxon>Bdellovibrionota</taxon>
        <taxon>Bdellovibrionia</taxon>
        <taxon>Bdellovibrionales</taxon>
        <taxon>Pseudobdellovibrionaceae</taxon>
        <taxon>Bdellovibrio</taxon>
    </lineage>
</organism>
<dbReference type="InterPro" id="IPR043131">
    <property type="entry name" value="BCAT-like_N"/>
</dbReference>
<evidence type="ECO:0000256" key="3">
    <source>
        <dbReference type="ARBA" id="ARBA00022898"/>
    </source>
</evidence>
<dbReference type="CDD" id="cd00449">
    <property type="entry name" value="PLPDE_IV"/>
    <property type="match status" value="1"/>
</dbReference>
<sequence length="324" mass="36372">MNLPILSSADVQAQLLKRQYQAQGSYLAMYSSWYGGVIKDPGLMMVPVDDHLVHRGDGVFEAIKVVDGQVFLMQEHLERLQSSAQQIGISLPHSLEDMKKIILETTRIAAAPYAVLRLYISRGPGYFTTNPYDSISSQMYLIVTSFTPFTDEKYLKGVKIGRSQVIPKDPWLARIKTCNYLPNVMMKKESVDRKIDFTIGIDPQGFITEGSTENIVLIDKDKNLLRPKLRQILKGTTMMRTFDLAESLMASGELKSIQEKDLTEQDILSASEAMMIGTTLDVLPVTEYEGQQIGEGKQGPLAFKLLQLLREDMKKGPKTTPVKF</sequence>
<dbReference type="InterPro" id="IPR001544">
    <property type="entry name" value="Aminotrans_IV"/>
</dbReference>
<dbReference type="InterPro" id="IPR050571">
    <property type="entry name" value="Class-IV_PLP-Dep_Aminotrnsfr"/>
</dbReference>
<accession>K7ZFD0</accession>
<dbReference type="HOGENOM" id="CLU_020844_0_0_7"/>
<comment type="cofactor">
    <cofactor evidence="1">
        <name>pyridoxal 5'-phosphate</name>
        <dbReference type="ChEBI" id="CHEBI:597326"/>
    </cofactor>
</comment>
<dbReference type="PANTHER" id="PTHR42743">
    <property type="entry name" value="AMINO-ACID AMINOTRANSFERASE"/>
    <property type="match status" value="1"/>
</dbReference>
<dbReference type="PATRIC" id="fig|1069642.3.peg.1695"/>
<evidence type="ECO:0000256" key="2">
    <source>
        <dbReference type="ARBA" id="ARBA00009320"/>
    </source>
</evidence>
<keyword evidence="4" id="KW-0808">Transferase</keyword>
<evidence type="ECO:0000313" key="4">
    <source>
        <dbReference type="EMBL" id="AFY01407.1"/>
    </source>
</evidence>
<gene>
    <name evidence="4" type="primary">ilvE</name>
    <name evidence="4" type="ORF">Bdt_1712</name>
</gene>
<dbReference type="KEGG" id="bbat:Bdt_1712"/>
<dbReference type="SUPFAM" id="SSF56752">
    <property type="entry name" value="D-aminoacid aminotransferase-like PLP-dependent enzymes"/>
    <property type="match status" value="1"/>
</dbReference>
<dbReference type="GO" id="GO:0046394">
    <property type="term" value="P:carboxylic acid biosynthetic process"/>
    <property type="evidence" value="ECO:0007669"/>
    <property type="project" value="UniProtKB-ARBA"/>
</dbReference>
<dbReference type="Gene3D" id="3.30.470.10">
    <property type="match status" value="1"/>
</dbReference>
<keyword evidence="3" id="KW-0663">Pyridoxal phosphate</keyword>
<reference evidence="4 5" key="1">
    <citation type="journal article" date="2012" name="BMC Genomics">
        <title>Genome analysis of a simultaneously predatory and prey-independent, novel Bdellovibrio bacteriovorus from the River Tiber, supports in silico predictions of both ancient and recent lateral gene transfer from diverse bacteria.</title>
        <authorList>
            <person name="Hobley L."/>
            <person name="Lerner T.R."/>
            <person name="Williams L.E."/>
            <person name="Lambert C."/>
            <person name="Till R."/>
            <person name="Milner D.S."/>
            <person name="Basford S.M."/>
            <person name="Capeness M.J."/>
            <person name="Fenton A.K."/>
            <person name="Atterbury R.J."/>
            <person name="Harris M.A."/>
            <person name="Sockett R.E."/>
        </authorList>
    </citation>
    <scope>NUCLEOTIDE SEQUENCE [LARGE SCALE GENOMIC DNA]</scope>
    <source>
        <strain evidence="4 5">Tiberius</strain>
    </source>
</reference>
<dbReference type="Pfam" id="PF01063">
    <property type="entry name" value="Aminotran_4"/>
    <property type="match status" value="1"/>
</dbReference>
<proteinExistence type="inferred from homology"/>
<dbReference type="RefSeq" id="WP_015090856.1">
    <property type="nucleotide sequence ID" value="NC_019567.1"/>
</dbReference>
<evidence type="ECO:0000256" key="1">
    <source>
        <dbReference type="ARBA" id="ARBA00001933"/>
    </source>
</evidence>
<dbReference type="STRING" id="1069642.Bdt_1712"/>
<dbReference type="InterPro" id="IPR036038">
    <property type="entry name" value="Aminotransferase-like"/>
</dbReference>
<dbReference type="AlphaFoldDB" id="K7ZFD0"/>
<comment type="similarity">
    <text evidence="2">Belongs to the class-IV pyridoxal-phosphate-dependent aminotransferase family.</text>
</comment>
<dbReference type="FunFam" id="3.20.10.10:FF:000002">
    <property type="entry name" value="D-alanine aminotransferase"/>
    <property type="match status" value="1"/>
</dbReference>